<organism evidence="4 5">
    <name type="scientific">Volvox reticuliferus</name>
    <dbReference type="NCBI Taxonomy" id="1737510"/>
    <lineage>
        <taxon>Eukaryota</taxon>
        <taxon>Viridiplantae</taxon>
        <taxon>Chlorophyta</taxon>
        <taxon>core chlorophytes</taxon>
        <taxon>Chlorophyceae</taxon>
        <taxon>CS clade</taxon>
        <taxon>Chlamydomonadales</taxon>
        <taxon>Volvocaceae</taxon>
        <taxon>Volvox</taxon>
    </lineage>
</organism>
<evidence type="ECO:0000313" key="6">
    <source>
        <dbReference type="Proteomes" id="UP000747110"/>
    </source>
</evidence>
<proteinExistence type="predicted"/>
<reference evidence="4" key="1">
    <citation type="journal article" date="2021" name="Proc. Natl. Acad. Sci. U.S.A.">
        <title>Three genomes in the algal genus Volvox reveal the fate of a haploid sex-determining region after a transition to homothallism.</title>
        <authorList>
            <person name="Yamamoto K."/>
            <person name="Hamaji T."/>
            <person name="Kawai-Toyooka H."/>
            <person name="Matsuzaki R."/>
            <person name="Takahashi F."/>
            <person name="Nishimura Y."/>
            <person name="Kawachi M."/>
            <person name="Noguchi H."/>
            <person name="Minakuchi Y."/>
            <person name="Umen J.G."/>
            <person name="Toyoda A."/>
            <person name="Nozaki H."/>
        </authorList>
    </citation>
    <scope>NUCLEOTIDE SEQUENCE</scope>
    <source>
        <strain evidence="4">NIES-3785</strain>
        <strain evidence="3">NIES-3786</strain>
    </source>
</reference>
<keyword evidence="1" id="KW-0175">Coiled coil</keyword>
<feature type="compositionally biased region" description="Basic and acidic residues" evidence="2">
    <location>
        <begin position="799"/>
        <end position="818"/>
    </location>
</feature>
<keyword evidence="6" id="KW-1185">Reference proteome</keyword>
<feature type="compositionally biased region" description="Acidic residues" evidence="2">
    <location>
        <begin position="1065"/>
        <end position="1074"/>
    </location>
</feature>
<feature type="compositionally biased region" description="Basic and acidic residues" evidence="2">
    <location>
        <begin position="891"/>
        <end position="900"/>
    </location>
</feature>
<dbReference type="EMBL" id="BNCQ01000031">
    <property type="protein sequence ID" value="GIM09553.1"/>
    <property type="molecule type" value="Genomic_DNA"/>
</dbReference>
<accession>A0A8J4GL71</accession>
<evidence type="ECO:0000313" key="3">
    <source>
        <dbReference type="EMBL" id="GIL85491.1"/>
    </source>
</evidence>
<protein>
    <submittedName>
        <fullName evidence="4">Uncharacterized protein</fullName>
    </submittedName>
</protein>
<evidence type="ECO:0000256" key="2">
    <source>
        <dbReference type="SAM" id="MobiDB-lite"/>
    </source>
</evidence>
<dbReference type="Proteomes" id="UP000722791">
    <property type="component" value="Unassembled WGS sequence"/>
</dbReference>
<feature type="region of interest" description="Disordered" evidence="2">
    <location>
        <begin position="467"/>
        <end position="494"/>
    </location>
</feature>
<feature type="compositionally biased region" description="Polar residues" evidence="2">
    <location>
        <begin position="361"/>
        <end position="372"/>
    </location>
</feature>
<evidence type="ECO:0000313" key="5">
    <source>
        <dbReference type="Proteomes" id="UP000722791"/>
    </source>
</evidence>
<name>A0A8J4GL71_9CHLO</name>
<feature type="region of interest" description="Disordered" evidence="2">
    <location>
        <begin position="727"/>
        <end position="766"/>
    </location>
</feature>
<gene>
    <name evidence="3" type="ORF">Vretifemale_14007</name>
    <name evidence="4" type="ORF">Vretimale_13410</name>
</gene>
<feature type="region of interest" description="Disordered" evidence="2">
    <location>
        <begin position="948"/>
        <end position="983"/>
    </location>
</feature>
<feature type="region of interest" description="Disordered" evidence="2">
    <location>
        <begin position="1064"/>
        <end position="1098"/>
    </location>
</feature>
<feature type="region of interest" description="Disordered" evidence="2">
    <location>
        <begin position="345"/>
        <end position="374"/>
    </location>
</feature>
<feature type="compositionally biased region" description="Polar residues" evidence="2">
    <location>
        <begin position="855"/>
        <end position="865"/>
    </location>
</feature>
<evidence type="ECO:0000256" key="1">
    <source>
        <dbReference type="SAM" id="Coils"/>
    </source>
</evidence>
<feature type="coiled-coil region" evidence="1">
    <location>
        <begin position="124"/>
        <end position="151"/>
    </location>
</feature>
<dbReference type="OrthoDB" id="549435at2759"/>
<dbReference type="Proteomes" id="UP000747110">
    <property type="component" value="Unassembled WGS sequence"/>
</dbReference>
<sequence>MEPLSTFFRISPALLCQNFTTPRSHASSSFSSPSFADHQTGLKVYCESPASLTSAHQDNPLFEGFPVLPASNRKNGASCTESGAGDEQVTGNSPKLQDQLHHLLTVLQHALDLHGTDGLPEEIAPQLADELEAVAKKLKDKEREVAVERQLRAKVQLALTGAEATIRKLRATPTRGSPASSWGVRWRCNEAAALSPTATTAGPADCRNPGRRSAGGNDVADTTRVGGLRDSVCRQLLQSPSSSMSPLSMTGPSATTSIPIAVVDDASMASPKELPIDQQRGQSCQLSVGTTSSCEHVMIPTGILRTWQISSQSSEAATSSSFHPPLYNWMKAVLSSSIKQGHGRLRSYGSGSGNDAAGTQRCASTNSSTVQSPAPRGIVGNSIAAAIRFALSKTRTPPLVYGSPLYRRIQRLLAEQRSPSPFRKAIVLAEATPPRVDSVEQSPTCGGRAGCMMHVAPVSACSRPVWDQERDNNSASVSDRRSDTTSSSSTCNTPVITARGDIASLPFRSSVSPFGPTLREKYAARSRMAASDEGSVQRLVVAESAASKAPSMCGGPSSQPAGHTAEAAELVAELGLDLQLDPVTANNITNMEVLAHVEQWAREQFVAARKVLHASKEAVLETDGDSDAVGSSKYPVDVNTQALVDTAVQTESVDTRSVVCSQSHMPKPAPFGGGGGAAAGALATWQHRPMGRAPASVAHVQFAGVSSDMEGVRGGAVMDDASADVCELSRNDQTKRSPVMKGRQQTDEAAAHTGRPPRDSGNAESSSKLVIWARKRHAAFESVGYLGRRGLFRAIGSRRNHDTDGNGGRRVDGDRERGVPACLADHMPRPDITPVGSSRSQREPSPRAVRFGHPSSRSTPLSNTAGVMRVTRHGRRSYGGGYDRFGQGRLSQRDTPREDNAANEAPFTPGISLAGGHPPRVFPGANGCGRGHGDLERVTPLAGARSCTGGTRPGAAGIPPSCSATNRPPGERGPPAARGLKYPDDTVPFRTEDSGGSATGVTFTPRNTQSGVRRFGDKRMVVPFRPDGAIRFEDEEMEMEGDFSARTLSSISSVSIIGLEPIEATNDDAEEDEPSSARCSEPEPACGASQPTAKRPGEWKSPLSQCLCGFLASLIPCAHGSDAV</sequence>
<comment type="caution">
    <text evidence="4">The sequence shown here is derived from an EMBL/GenBank/DDBJ whole genome shotgun (WGS) entry which is preliminary data.</text>
</comment>
<feature type="region of interest" description="Disordered" evidence="2">
    <location>
        <begin position="198"/>
        <end position="223"/>
    </location>
</feature>
<feature type="region of interest" description="Disordered" evidence="2">
    <location>
        <begin position="797"/>
        <end position="918"/>
    </location>
</feature>
<feature type="region of interest" description="Disordered" evidence="2">
    <location>
        <begin position="73"/>
        <end position="93"/>
    </location>
</feature>
<feature type="compositionally biased region" description="Basic and acidic residues" evidence="2">
    <location>
        <begin position="467"/>
        <end position="483"/>
    </location>
</feature>
<dbReference type="EMBL" id="BNCP01000033">
    <property type="protein sequence ID" value="GIL85491.1"/>
    <property type="molecule type" value="Genomic_DNA"/>
</dbReference>
<dbReference type="AlphaFoldDB" id="A0A8J4GL71"/>
<evidence type="ECO:0000313" key="4">
    <source>
        <dbReference type="EMBL" id="GIM09553.1"/>
    </source>
</evidence>